<protein>
    <recommendedName>
        <fullName evidence="10">Imidazole glycerol phosphate synthase subunit HisH</fullName>
        <ecNumber evidence="10">4.3.2.10</ecNumber>
    </recommendedName>
    <alternativeName>
        <fullName evidence="10">IGP synthase glutaminase subunit</fullName>
        <ecNumber evidence="10">3.5.1.2</ecNumber>
    </alternativeName>
    <alternativeName>
        <fullName evidence="10">IGP synthase subunit HisH</fullName>
    </alternativeName>
    <alternativeName>
        <fullName evidence="10">ImGP synthase subunit HisH</fullName>
        <shortName evidence="10">IGPS subunit HisH</shortName>
    </alternativeName>
</protein>
<dbReference type="UniPathway" id="UPA00031">
    <property type="reaction ID" value="UER00010"/>
</dbReference>
<keyword evidence="13" id="KW-0808">Transferase</keyword>
<comment type="pathway">
    <text evidence="1 10">Amino-acid biosynthesis; L-histidine biosynthesis; L-histidine from 5-phospho-alpha-D-ribose 1-diphosphate: step 5/9.</text>
</comment>
<keyword evidence="5 10" id="KW-0315">Glutamine amidotransferase</keyword>
<comment type="catalytic activity">
    <reaction evidence="9 10">
        <text>L-glutamine + H2O = L-glutamate + NH4(+)</text>
        <dbReference type="Rhea" id="RHEA:15889"/>
        <dbReference type="ChEBI" id="CHEBI:15377"/>
        <dbReference type="ChEBI" id="CHEBI:28938"/>
        <dbReference type="ChEBI" id="CHEBI:29985"/>
        <dbReference type="ChEBI" id="CHEBI:58359"/>
        <dbReference type="EC" id="3.5.1.2"/>
    </reaction>
</comment>
<evidence type="ECO:0000256" key="3">
    <source>
        <dbReference type="ARBA" id="ARBA00022605"/>
    </source>
</evidence>
<dbReference type="Gene3D" id="3.40.50.880">
    <property type="match status" value="1"/>
</dbReference>
<feature type="active site" evidence="10 11">
    <location>
        <position position="195"/>
    </location>
</feature>
<dbReference type="RefSeq" id="WP_276326004.1">
    <property type="nucleotide sequence ID" value="NZ_MDCJ01000002.1"/>
</dbReference>
<dbReference type="InterPro" id="IPR010139">
    <property type="entry name" value="Imidazole-glycPsynth_HisH"/>
</dbReference>
<evidence type="ECO:0000313" key="14">
    <source>
        <dbReference type="Proteomes" id="UP000095131"/>
    </source>
</evidence>
<dbReference type="PANTHER" id="PTHR42701:SF1">
    <property type="entry name" value="IMIDAZOLE GLYCEROL PHOSPHATE SYNTHASE SUBUNIT HISH"/>
    <property type="match status" value="1"/>
</dbReference>
<dbReference type="GO" id="GO:0000105">
    <property type="term" value="P:L-histidine biosynthetic process"/>
    <property type="evidence" value="ECO:0007669"/>
    <property type="project" value="UniProtKB-UniRule"/>
</dbReference>
<dbReference type="AlphaFoldDB" id="A0A1E3WJJ8"/>
<feature type="active site" evidence="10 11">
    <location>
        <position position="197"/>
    </location>
</feature>
<comment type="caution">
    <text evidence="13">The sequence shown here is derived from an EMBL/GenBank/DDBJ whole genome shotgun (WGS) entry which is preliminary data.</text>
</comment>
<accession>A0A1E3WJJ8</accession>
<evidence type="ECO:0000256" key="2">
    <source>
        <dbReference type="ARBA" id="ARBA00011152"/>
    </source>
</evidence>
<keyword evidence="4 10" id="KW-0378">Hydrolase</keyword>
<keyword evidence="6 10" id="KW-0368">Histidine biosynthesis</keyword>
<evidence type="ECO:0000256" key="9">
    <source>
        <dbReference type="ARBA" id="ARBA00049534"/>
    </source>
</evidence>
<keyword evidence="13" id="KW-0328">Glycosyltransferase</keyword>
<evidence type="ECO:0000256" key="1">
    <source>
        <dbReference type="ARBA" id="ARBA00005091"/>
    </source>
</evidence>
<dbReference type="Proteomes" id="UP000095131">
    <property type="component" value="Unassembled WGS sequence"/>
</dbReference>
<evidence type="ECO:0000256" key="5">
    <source>
        <dbReference type="ARBA" id="ARBA00022962"/>
    </source>
</evidence>
<reference evidence="13 14" key="1">
    <citation type="submission" date="2016-08" db="EMBL/GenBank/DDBJ databases">
        <title>Genome sequencing of Vibrio scophthalmi strain FP3289, an isolated from Paralichthys olivaceus.</title>
        <authorList>
            <person name="Han H.-J."/>
        </authorList>
    </citation>
    <scope>NUCLEOTIDE SEQUENCE [LARGE SCALE GENOMIC DNA]</scope>
    <source>
        <strain evidence="13 14">FP3289</strain>
    </source>
</reference>
<dbReference type="GO" id="GO:0016829">
    <property type="term" value="F:lyase activity"/>
    <property type="evidence" value="ECO:0007669"/>
    <property type="project" value="UniProtKB-KW"/>
</dbReference>
<dbReference type="NCBIfam" id="TIGR01855">
    <property type="entry name" value="IMP_synth_hisH"/>
    <property type="match status" value="1"/>
</dbReference>
<comment type="subcellular location">
    <subcellularLocation>
        <location evidence="10">Cytoplasm</location>
    </subcellularLocation>
</comment>
<comment type="function">
    <text evidence="10">IGPS catalyzes the conversion of PRFAR and glutamine to IGP, AICAR and glutamate. The HisH subunit catalyzes the hydrolysis of glutamine to glutamate and ammonia as part of the synthesis of IGP and AICAR. The resulting ammonia molecule is channeled to the active site of HisF.</text>
</comment>
<evidence type="ECO:0000256" key="11">
    <source>
        <dbReference type="PIRSR" id="PIRSR000495-1"/>
    </source>
</evidence>
<dbReference type="EC" id="4.3.2.10" evidence="10"/>
<dbReference type="Pfam" id="PF00117">
    <property type="entry name" value="GATase"/>
    <property type="match status" value="1"/>
</dbReference>
<gene>
    <name evidence="10 13" type="primary">hisH</name>
    <name evidence="13" type="ORF">VSF3289_00179</name>
</gene>
<keyword evidence="10" id="KW-0963">Cytoplasm</keyword>
<feature type="domain" description="Glutamine amidotransferase" evidence="12">
    <location>
        <begin position="5"/>
        <end position="208"/>
    </location>
</feature>
<evidence type="ECO:0000256" key="6">
    <source>
        <dbReference type="ARBA" id="ARBA00023102"/>
    </source>
</evidence>
<organism evidence="13 14">
    <name type="scientific">Vibrio scophthalmi</name>
    <dbReference type="NCBI Taxonomy" id="45658"/>
    <lineage>
        <taxon>Bacteria</taxon>
        <taxon>Pseudomonadati</taxon>
        <taxon>Pseudomonadota</taxon>
        <taxon>Gammaproteobacteria</taxon>
        <taxon>Vibrionales</taxon>
        <taxon>Vibrionaceae</taxon>
        <taxon>Vibrio</taxon>
    </lineage>
</organism>
<comment type="catalytic activity">
    <reaction evidence="8 10">
        <text>5-[(5-phospho-1-deoxy-D-ribulos-1-ylimino)methylamino]-1-(5-phospho-beta-D-ribosyl)imidazole-4-carboxamide + L-glutamine = D-erythro-1-(imidazol-4-yl)glycerol 3-phosphate + 5-amino-1-(5-phospho-beta-D-ribosyl)imidazole-4-carboxamide + L-glutamate + H(+)</text>
        <dbReference type="Rhea" id="RHEA:24793"/>
        <dbReference type="ChEBI" id="CHEBI:15378"/>
        <dbReference type="ChEBI" id="CHEBI:29985"/>
        <dbReference type="ChEBI" id="CHEBI:58278"/>
        <dbReference type="ChEBI" id="CHEBI:58359"/>
        <dbReference type="ChEBI" id="CHEBI:58475"/>
        <dbReference type="ChEBI" id="CHEBI:58525"/>
        <dbReference type="EC" id="4.3.2.10"/>
    </reaction>
</comment>
<evidence type="ECO:0000256" key="8">
    <source>
        <dbReference type="ARBA" id="ARBA00047838"/>
    </source>
</evidence>
<keyword evidence="7 10" id="KW-0456">Lyase</keyword>
<name>A0A1E3WJJ8_9VIBR</name>
<dbReference type="SUPFAM" id="SSF52317">
    <property type="entry name" value="Class I glutamine amidotransferase-like"/>
    <property type="match status" value="1"/>
</dbReference>
<dbReference type="GO" id="GO:0000107">
    <property type="term" value="F:imidazoleglycerol-phosphate synthase activity"/>
    <property type="evidence" value="ECO:0007669"/>
    <property type="project" value="UniProtKB-UniRule"/>
</dbReference>
<dbReference type="EMBL" id="MDCJ01000002">
    <property type="protein sequence ID" value="ODS09941.1"/>
    <property type="molecule type" value="Genomic_DNA"/>
</dbReference>
<dbReference type="HAMAP" id="MF_00278">
    <property type="entry name" value="HisH"/>
    <property type="match status" value="1"/>
</dbReference>
<dbReference type="PROSITE" id="PS51273">
    <property type="entry name" value="GATASE_TYPE_1"/>
    <property type="match status" value="1"/>
</dbReference>
<evidence type="ECO:0000256" key="7">
    <source>
        <dbReference type="ARBA" id="ARBA00023239"/>
    </source>
</evidence>
<dbReference type="PIRSF" id="PIRSF000495">
    <property type="entry name" value="Amidotransf_hisH"/>
    <property type="match status" value="1"/>
</dbReference>
<proteinExistence type="inferred from homology"/>
<dbReference type="PATRIC" id="fig|45658.8.peg.177"/>
<dbReference type="PANTHER" id="PTHR42701">
    <property type="entry name" value="IMIDAZOLE GLYCEROL PHOSPHATE SYNTHASE SUBUNIT HISH"/>
    <property type="match status" value="1"/>
</dbReference>
<sequence>MRVSIIDCQMGNIGSIVNIIRYIGFDVDVINSPEDILKADKLIFPGVGHWNNGVQQLEESGLKPAILEAVNNKKTPFLGICLGMQLLFDTSEEGDKSGLGIVPGKVVKFDFGMLEIKERTGAKKLRIPHMGWNDVTLVGDDNLVRQSLSPELSYYFVHSFHASSVPKEYQLMTCHYGYDFVCAVNKENVWGFQFHPEKSHKFGMELLSYFLERT</sequence>
<feature type="active site" description="Nucleophile" evidence="10 11">
    <location>
        <position position="81"/>
    </location>
</feature>
<dbReference type="EC" id="3.5.1.2" evidence="10"/>
<dbReference type="InterPro" id="IPR017926">
    <property type="entry name" value="GATASE"/>
</dbReference>
<comment type="subunit">
    <text evidence="2 10">Heterodimer of HisH and HisF.</text>
</comment>
<evidence type="ECO:0000256" key="4">
    <source>
        <dbReference type="ARBA" id="ARBA00022801"/>
    </source>
</evidence>
<dbReference type="InterPro" id="IPR029062">
    <property type="entry name" value="Class_I_gatase-like"/>
</dbReference>
<evidence type="ECO:0000313" key="13">
    <source>
        <dbReference type="EMBL" id="ODS09941.1"/>
    </source>
</evidence>
<keyword evidence="3 10" id="KW-0028">Amino-acid biosynthesis</keyword>
<dbReference type="CDD" id="cd01748">
    <property type="entry name" value="GATase1_IGP_Synthase"/>
    <property type="match status" value="1"/>
</dbReference>
<evidence type="ECO:0000256" key="10">
    <source>
        <dbReference type="HAMAP-Rule" id="MF_00278"/>
    </source>
</evidence>
<dbReference type="GO" id="GO:0005737">
    <property type="term" value="C:cytoplasm"/>
    <property type="evidence" value="ECO:0007669"/>
    <property type="project" value="UniProtKB-SubCell"/>
</dbReference>
<dbReference type="GO" id="GO:0004359">
    <property type="term" value="F:glutaminase activity"/>
    <property type="evidence" value="ECO:0007669"/>
    <property type="project" value="UniProtKB-EC"/>
</dbReference>
<evidence type="ECO:0000259" key="12">
    <source>
        <dbReference type="Pfam" id="PF00117"/>
    </source>
</evidence>